<evidence type="ECO:0000256" key="3">
    <source>
        <dbReference type="ARBA" id="ARBA00022777"/>
    </source>
</evidence>
<reference evidence="5 6" key="1">
    <citation type="submission" date="2016-10" db="EMBL/GenBank/DDBJ databases">
        <title>Silvanigrella aquatica sp. nov., isolated from a freshwater lake located in the Black Forest, Germany, description of Silvanigrellaceae fam. nov., Silvanigrellales ord. nov., reclassification of the order Bdellovibrionales in the class Oligoflexia, reclassification of the families Bacteriovoracaceae and Halobacteriovoraceae in the new order Bacteriovoracales ord. nov., and reclassification of the family Pseudobacteriovoracaceae in the order Oligoflexiales.</title>
        <authorList>
            <person name="Hahn M.W."/>
            <person name="Schmidt J."/>
            <person name="Koll U."/>
            <person name="Rohde M."/>
            <person name="Verbag S."/>
            <person name="Pitt A."/>
            <person name="Nakai R."/>
            <person name="Naganuma T."/>
            <person name="Lang E."/>
        </authorList>
    </citation>
    <scope>NUCLEOTIDE SEQUENCE [LARGE SCALE GENOMIC DNA]</scope>
    <source>
        <strain evidence="5 6">MWH-Nonnen-W8red</strain>
    </source>
</reference>
<dbReference type="Proteomes" id="UP000184731">
    <property type="component" value="Chromosome"/>
</dbReference>
<dbReference type="STRING" id="1915309.AXG55_03555"/>
<dbReference type="RefSeq" id="WP_233231441.1">
    <property type="nucleotide sequence ID" value="NZ_CP017834.1"/>
</dbReference>
<keyword evidence="2" id="KW-0808">Transferase</keyword>
<protein>
    <recommendedName>
        <fullName evidence="4">HipA-like C-terminal domain-containing protein</fullName>
    </recommendedName>
</protein>
<proteinExistence type="inferred from homology"/>
<dbReference type="AlphaFoldDB" id="A0A1L4CYM3"/>
<evidence type="ECO:0000256" key="2">
    <source>
        <dbReference type="ARBA" id="ARBA00022679"/>
    </source>
</evidence>
<evidence type="ECO:0000256" key="1">
    <source>
        <dbReference type="ARBA" id="ARBA00010164"/>
    </source>
</evidence>
<gene>
    <name evidence="5" type="ORF">AXG55_03555</name>
</gene>
<evidence type="ECO:0000313" key="6">
    <source>
        <dbReference type="Proteomes" id="UP000184731"/>
    </source>
</evidence>
<keyword evidence="3" id="KW-0418">Kinase</keyword>
<dbReference type="Pfam" id="PF07804">
    <property type="entry name" value="HipA_C"/>
    <property type="match status" value="1"/>
</dbReference>
<comment type="similarity">
    <text evidence="1">Belongs to the HipA Ser/Thr kinase family.</text>
</comment>
<dbReference type="PANTHER" id="PTHR37419">
    <property type="entry name" value="SERINE/THREONINE-PROTEIN KINASE TOXIN HIPA"/>
    <property type="match status" value="1"/>
</dbReference>
<dbReference type="KEGG" id="saqi:AXG55_03555"/>
<dbReference type="PANTHER" id="PTHR37419:SF1">
    <property type="entry name" value="SERINE_THREONINE-PROTEIN KINASE TOXIN HIPA"/>
    <property type="match status" value="1"/>
</dbReference>
<organism evidence="5 6">
    <name type="scientific">Silvanigrella aquatica</name>
    <dbReference type="NCBI Taxonomy" id="1915309"/>
    <lineage>
        <taxon>Bacteria</taxon>
        <taxon>Pseudomonadati</taxon>
        <taxon>Bdellovibrionota</taxon>
        <taxon>Oligoflexia</taxon>
        <taxon>Silvanigrellales</taxon>
        <taxon>Silvanigrellaceae</taxon>
        <taxon>Silvanigrella</taxon>
    </lineage>
</organism>
<name>A0A1L4CYM3_9BACT</name>
<dbReference type="InterPro" id="IPR052028">
    <property type="entry name" value="HipA_Ser/Thr_kinase"/>
</dbReference>
<dbReference type="InterPro" id="IPR012893">
    <property type="entry name" value="HipA-like_C"/>
</dbReference>
<dbReference type="Gene3D" id="1.10.1070.20">
    <property type="match status" value="1"/>
</dbReference>
<dbReference type="GO" id="GO:0004674">
    <property type="term" value="F:protein serine/threonine kinase activity"/>
    <property type="evidence" value="ECO:0007669"/>
    <property type="project" value="TreeGrafter"/>
</dbReference>
<feature type="domain" description="HipA-like C-terminal" evidence="4">
    <location>
        <begin position="59"/>
        <end position="284"/>
    </location>
</feature>
<sequence>MFSYKKCGAICFDILNDHEEVYHKSCCLDLFGILQIPTIEINQNDLEKLALNIINKRLTIPGVQKKLSLQIHLNEKNSPPRMTIVGALSGQFILKPPTQEYPFMPELECLTMQLAKICGIEVAKHGLVLLKNDGIAYVTKRFDRMDEEKIACEDLCQLSELMTDQKYKSTAERTAKIIKKYSSYPGDDLLRYLEVTIFSFLTGNADMHLKNFSLITTPKNIIRLSPAYDLLATRLLISEKEDSEELVLSVNGKKSNLKRKDFEILSENIGIPKKTFQFIMNKFLSKKNELSKIIEKSFIPKNMQKEYLEMIAERSDRLKF</sequence>
<evidence type="ECO:0000313" key="5">
    <source>
        <dbReference type="EMBL" id="APJ03037.1"/>
    </source>
</evidence>
<evidence type="ECO:0000259" key="4">
    <source>
        <dbReference type="Pfam" id="PF07804"/>
    </source>
</evidence>
<keyword evidence="6" id="KW-1185">Reference proteome</keyword>
<accession>A0A1L4CYM3</accession>
<dbReference type="EMBL" id="CP017834">
    <property type="protein sequence ID" value="APJ03037.1"/>
    <property type="molecule type" value="Genomic_DNA"/>
</dbReference>
<dbReference type="GO" id="GO:0005829">
    <property type="term" value="C:cytosol"/>
    <property type="evidence" value="ECO:0007669"/>
    <property type="project" value="TreeGrafter"/>
</dbReference>